<reference evidence="3 4" key="1">
    <citation type="submission" date="2011-02" db="EMBL/GenBank/DDBJ databases">
        <title>The Genome Sequence of Sphaeroforma arctica JP610.</title>
        <authorList>
            <consortium name="The Broad Institute Genome Sequencing Platform"/>
            <person name="Russ C."/>
            <person name="Cuomo C."/>
            <person name="Young S.K."/>
            <person name="Zeng Q."/>
            <person name="Gargeya S."/>
            <person name="Alvarado L."/>
            <person name="Berlin A."/>
            <person name="Chapman S.B."/>
            <person name="Chen Z."/>
            <person name="Freedman E."/>
            <person name="Gellesch M."/>
            <person name="Goldberg J."/>
            <person name="Griggs A."/>
            <person name="Gujja S."/>
            <person name="Heilman E."/>
            <person name="Heiman D."/>
            <person name="Howarth C."/>
            <person name="Mehta T."/>
            <person name="Neiman D."/>
            <person name="Pearson M."/>
            <person name="Roberts A."/>
            <person name="Saif S."/>
            <person name="Shea T."/>
            <person name="Shenoy N."/>
            <person name="Sisk P."/>
            <person name="Stolte C."/>
            <person name="Sykes S."/>
            <person name="White J."/>
            <person name="Yandava C."/>
            <person name="Burger G."/>
            <person name="Gray M.W."/>
            <person name="Holland P.W.H."/>
            <person name="King N."/>
            <person name="Lang F.B.F."/>
            <person name="Roger A.J."/>
            <person name="Ruiz-Trillo I."/>
            <person name="Haas B."/>
            <person name="Nusbaum C."/>
            <person name="Birren B."/>
        </authorList>
    </citation>
    <scope>NUCLEOTIDE SEQUENCE [LARGE SCALE GENOMIC DNA]</scope>
    <source>
        <strain evidence="3 4">JP610</strain>
    </source>
</reference>
<dbReference type="AlphaFoldDB" id="A0A0L0FAJ1"/>
<evidence type="ECO:0000313" key="4">
    <source>
        <dbReference type="Proteomes" id="UP000054560"/>
    </source>
</evidence>
<dbReference type="RefSeq" id="XP_014147010.1">
    <property type="nucleotide sequence ID" value="XM_014291535.1"/>
</dbReference>
<protein>
    <recommendedName>
        <fullName evidence="5">Protein kinase domain-containing protein</fullName>
    </recommendedName>
</protein>
<feature type="signal peptide" evidence="2">
    <location>
        <begin position="1"/>
        <end position="17"/>
    </location>
</feature>
<feature type="compositionally biased region" description="Gly residues" evidence="1">
    <location>
        <begin position="17"/>
        <end position="28"/>
    </location>
</feature>
<accession>A0A0L0FAJ1</accession>
<dbReference type="GeneID" id="25914838"/>
<gene>
    <name evidence="3" type="ORF">SARC_14334</name>
</gene>
<dbReference type="EMBL" id="KQ246072">
    <property type="protein sequence ID" value="KNC73108.1"/>
    <property type="molecule type" value="Genomic_DNA"/>
</dbReference>
<proteinExistence type="predicted"/>
<evidence type="ECO:0000313" key="3">
    <source>
        <dbReference type="EMBL" id="KNC73108.1"/>
    </source>
</evidence>
<feature type="non-terminal residue" evidence="3">
    <location>
        <position position="133"/>
    </location>
</feature>
<dbReference type="Proteomes" id="UP000054560">
    <property type="component" value="Unassembled WGS sequence"/>
</dbReference>
<name>A0A0L0FAJ1_9EUKA</name>
<sequence length="133" mass="14074">MALLFFLIRRLVGHVGSGTGGSGTGSESGTGDSITSVPDWGSVTKVPLKERRSSVTAYDAKSLSGTQINTEEIVSPKEPKKRRYSLGAFSLTATRTPSTVGTPVTQVNTFEITERVVGTPDYLSPELLMGTGH</sequence>
<evidence type="ECO:0000256" key="2">
    <source>
        <dbReference type="SAM" id="SignalP"/>
    </source>
</evidence>
<evidence type="ECO:0008006" key="5">
    <source>
        <dbReference type="Google" id="ProtNLM"/>
    </source>
</evidence>
<feature type="chain" id="PRO_5005538603" description="Protein kinase domain-containing protein" evidence="2">
    <location>
        <begin position="18"/>
        <end position="133"/>
    </location>
</feature>
<organism evidence="3 4">
    <name type="scientific">Sphaeroforma arctica JP610</name>
    <dbReference type="NCBI Taxonomy" id="667725"/>
    <lineage>
        <taxon>Eukaryota</taxon>
        <taxon>Ichthyosporea</taxon>
        <taxon>Ichthyophonida</taxon>
        <taxon>Sphaeroforma</taxon>
    </lineage>
</organism>
<feature type="region of interest" description="Disordered" evidence="1">
    <location>
        <begin position="17"/>
        <end position="42"/>
    </location>
</feature>
<keyword evidence="2" id="KW-0732">Signal</keyword>
<keyword evidence="4" id="KW-1185">Reference proteome</keyword>
<evidence type="ECO:0000256" key="1">
    <source>
        <dbReference type="SAM" id="MobiDB-lite"/>
    </source>
</evidence>